<accession>A0A560GVN6</accession>
<evidence type="ECO:0000256" key="6">
    <source>
        <dbReference type="ARBA" id="ARBA00022475"/>
    </source>
</evidence>
<keyword evidence="9 12" id="KW-0201">Cytochrome c-type biogenesis</keyword>
<evidence type="ECO:0000256" key="1">
    <source>
        <dbReference type="ARBA" id="ARBA00002442"/>
    </source>
</evidence>
<evidence type="ECO:0000256" key="7">
    <source>
        <dbReference type="ARBA" id="ARBA00022519"/>
    </source>
</evidence>
<keyword evidence="10 12" id="KW-1133">Transmembrane helix</keyword>
<dbReference type="RefSeq" id="WP_145734833.1">
    <property type="nucleotide sequence ID" value="NZ_VITR01000013.1"/>
</dbReference>
<dbReference type="NCBIfam" id="TIGR03141">
    <property type="entry name" value="cytochro_ccmD"/>
    <property type="match status" value="1"/>
</dbReference>
<comment type="similarity">
    <text evidence="3 12">Belongs to the CcmD/CycX/HelD family.</text>
</comment>
<evidence type="ECO:0000256" key="8">
    <source>
        <dbReference type="ARBA" id="ARBA00022692"/>
    </source>
</evidence>
<evidence type="ECO:0000256" key="12">
    <source>
        <dbReference type="RuleBase" id="RU363101"/>
    </source>
</evidence>
<protein>
    <recommendedName>
        <fullName evidence="4 12">Heme exporter protein D</fullName>
    </recommendedName>
</protein>
<dbReference type="GO" id="GO:0017004">
    <property type="term" value="P:cytochrome complex assembly"/>
    <property type="evidence" value="ECO:0007669"/>
    <property type="project" value="UniProtKB-KW"/>
</dbReference>
<keyword evidence="11 12" id="KW-0472">Membrane</keyword>
<dbReference type="GO" id="GO:0005886">
    <property type="term" value="C:plasma membrane"/>
    <property type="evidence" value="ECO:0007669"/>
    <property type="project" value="UniProtKB-SubCell"/>
</dbReference>
<evidence type="ECO:0000256" key="9">
    <source>
        <dbReference type="ARBA" id="ARBA00022748"/>
    </source>
</evidence>
<evidence type="ECO:0000256" key="4">
    <source>
        <dbReference type="ARBA" id="ARBA00016461"/>
    </source>
</evidence>
<feature type="compositionally biased region" description="Low complexity" evidence="13">
    <location>
        <begin position="59"/>
        <end position="78"/>
    </location>
</feature>
<evidence type="ECO:0000256" key="11">
    <source>
        <dbReference type="ARBA" id="ARBA00023136"/>
    </source>
</evidence>
<feature type="transmembrane region" description="Helical" evidence="12">
    <location>
        <begin position="12"/>
        <end position="33"/>
    </location>
</feature>
<gene>
    <name evidence="14" type="ORF">FBZ90_11377</name>
</gene>
<sequence length="78" mass="8082">MDGFLSMGGYAAYVWSSYGAAAVILVGLLVLSLSGLRRVERTLATLEAAKPRRRRDAKTGPAATATPATGTQAAETTP</sequence>
<dbReference type="Pfam" id="PF04995">
    <property type="entry name" value="CcmD"/>
    <property type="match status" value="1"/>
</dbReference>
<comment type="function">
    <text evidence="1 12">Required for the export of heme to the periplasm for the biogenesis of c-type cytochromes.</text>
</comment>
<evidence type="ECO:0000313" key="15">
    <source>
        <dbReference type="Proteomes" id="UP000315751"/>
    </source>
</evidence>
<evidence type="ECO:0000256" key="3">
    <source>
        <dbReference type="ARBA" id="ARBA00008741"/>
    </source>
</evidence>
<organism evidence="14 15">
    <name type="scientific">Nitrospirillum amazonense</name>
    <dbReference type="NCBI Taxonomy" id="28077"/>
    <lineage>
        <taxon>Bacteria</taxon>
        <taxon>Pseudomonadati</taxon>
        <taxon>Pseudomonadota</taxon>
        <taxon>Alphaproteobacteria</taxon>
        <taxon>Rhodospirillales</taxon>
        <taxon>Azospirillaceae</taxon>
        <taxon>Nitrospirillum</taxon>
    </lineage>
</organism>
<comment type="subcellular location">
    <subcellularLocation>
        <location evidence="2 12">Cell inner membrane</location>
        <topology evidence="2 12">Single-pass membrane protein</topology>
    </subcellularLocation>
</comment>
<comment type="caution">
    <text evidence="14">The sequence shown here is derived from an EMBL/GenBank/DDBJ whole genome shotgun (WGS) entry which is preliminary data.</text>
</comment>
<keyword evidence="15" id="KW-1185">Reference proteome</keyword>
<keyword evidence="7 12" id="KW-0997">Cell inner membrane</keyword>
<keyword evidence="5 12" id="KW-0813">Transport</keyword>
<dbReference type="InterPro" id="IPR007078">
    <property type="entry name" value="Haem_export_protD_CcmD"/>
</dbReference>
<evidence type="ECO:0000313" key="14">
    <source>
        <dbReference type="EMBL" id="TWB38085.1"/>
    </source>
</evidence>
<proteinExistence type="inferred from homology"/>
<dbReference type="Proteomes" id="UP000315751">
    <property type="component" value="Unassembled WGS sequence"/>
</dbReference>
<keyword evidence="6 12" id="KW-1003">Cell membrane</keyword>
<keyword evidence="8 12" id="KW-0812">Transmembrane</keyword>
<evidence type="ECO:0000256" key="13">
    <source>
        <dbReference type="SAM" id="MobiDB-lite"/>
    </source>
</evidence>
<evidence type="ECO:0000256" key="2">
    <source>
        <dbReference type="ARBA" id="ARBA00004377"/>
    </source>
</evidence>
<dbReference type="AlphaFoldDB" id="A0A560GVN6"/>
<dbReference type="GO" id="GO:0015886">
    <property type="term" value="P:heme transport"/>
    <property type="evidence" value="ECO:0007669"/>
    <property type="project" value="InterPro"/>
</dbReference>
<reference evidence="14 15" key="1">
    <citation type="submission" date="2019-06" db="EMBL/GenBank/DDBJ databases">
        <title>Genomic Encyclopedia of Type Strains, Phase IV (KMG-V): Genome sequencing to study the core and pangenomes of soil and plant-associated prokaryotes.</title>
        <authorList>
            <person name="Whitman W."/>
        </authorList>
    </citation>
    <scope>NUCLEOTIDE SEQUENCE [LARGE SCALE GENOMIC DNA]</scope>
    <source>
        <strain evidence="14 15">BR 11622</strain>
    </source>
</reference>
<dbReference type="EMBL" id="VITR01000013">
    <property type="protein sequence ID" value="TWB38085.1"/>
    <property type="molecule type" value="Genomic_DNA"/>
</dbReference>
<name>A0A560GVN6_9PROT</name>
<feature type="region of interest" description="Disordered" evidence="13">
    <location>
        <begin position="45"/>
        <end position="78"/>
    </location>
</feature>
<evidence type="ECO:0000256" key="10">
    <source>
        <dbReference type="ARBA" id="ARBA00022989"/>
    </source>
</evidence>
<evidence type="ECO:0000256" key="5">
    <source>
        <dbReference type="ARBA" id="ARBA00022448"/>
    </source>
</evidence>